<comment type="caution">
    <text evidence="11">The sequence shown here is derived from an EMBL/GenBank/DDBJ whole genome shotgun (WGS) entry which is preliminary data.</text>
</comment>
<reference evidence="11 12" key="1">
    <citation type="submission" date="2016-04" db="EMBL/GenBank/DDBJ databases">
        <title>Draft genome sequence of Janthinobacterium psychrotolerans sp. nov., isolated from freshwater sediments in Denmark.</title>
        <authorList>
            <person name="Gong X."/>
            <person name="Skrivergaard S."/>
            <person name="Korsgaard B.S."/>
            <person name="Schreiber L."/>
            <person name="Marshall I.P."/>
            <person name="Finster K."/>
            <person name="Schramm A."/>
        </authorList>
    </citation>
    <scope>NUCLEOTIDE SEQUENCE [LARGE SCALE GENOMIC DNA]</scope>
    <source>
        <strain evidence="11 12">S3-2</strain>
    </source>
</reference>
<dbReference type="OrthoDB" id="9802426at2"/>
<evidence type="ECO:0000256" key="7">
    <source>
        <dbReference type="PROSITE-ProRule" id="PRU00169"/>
    </source>
</evidence>
<dbReference type="InterPro" id="IPR036388">
    <property type="entry name" value="WH-like_DNA-bd_sf"/>
</dbReference>
<dbReference type="Gene3D" id="3.40.50.2300">
    <property type="match status" value="1"/>
</dbReference>
<sequence>MRILLVEDDRKAARLLARGLQEEGFVVDVAHSAEEGEDESYAVDYDLIVLDWMLPGKQGIDFCRDLRARAIQTPVLMLTARDATADRVAGLNTGADDYLTKPFEFEELLARIRALLRRSDISRPLVLALADLTLDPVSHQVTRAGAPLVLTPKEYAILLILLRQAGEVVSRARLAEQIWQADLIGIDNLIDVHVRNLRGKVDAPGMAQLIHTVRGRGFRLAENSGG</sequence>
<gene>
    <name evidence="11" type="ORF">ASR47_1003240</name>
</gene>
<keyword evidence="6" id="KW-0804">Transcription</keyword>
<dbReference type="Gene3D" id="1.10.10.10">
    <property type="entry name" value="Winged helix-like DNA-binding domain superfamily/Winged helix DNA-binding domain"/>
    <property type="match status" value="1"/>
</dbReference>
<dbReference type="SUPFAM" id="SSF46894">
    <property type="entry name" value="C-terminal effector domain of the bipartite response regulators"/>
    <property type="match status" value="1"/>
</dbReference>
<keyword evidence="12" id="KW-1185">Reference proteome</keyword>
<keyword evidence="1" id="KW-0104">Cadmium</keyword>
<feature type="domain" description="OmpR/PhoB-type" evidence="10">
    <location>
        <begin position="124"/>
        <end position="222"/>
    </location>
</feature>
<accession>A0A1A7BZR9</accession>
<keyword evidence="2 7" id="KW-0597">Phosphoprotein</keyword>
<dbReference type="STRING" id="1747903.ASR47_1003240"/>
<evidence type="ECO:0000256" key="6">
    <source>
        <dbReference type="ARBA" id="ARBA00023163"/>
    </source>
</evidence>
<dbReference type="InterPro" id="IPR011006">
    <property type="entry name" value="CheY-like_superfamily"/>
</dbReference>
<feature type="modified residue" description="4-aspartylphosphate" evidence="7">
    <location>
        <position position="51"/>
    </location>
</feature>
<evidence type="ECO:0000256" key="3">
    <source>
        <dbReference type="ARBA" id="ARBA00023012"/>
    </source>
</evidence>
<dbReference type="InterPro" id="IPR001789">
    <property type="entry name" value="Sig_transdc_resp-reg_receiver"/>
</dbReference>
<protein>
    <submittedName>
        <fullName evidence="11">DNA-binding response regulator, OmpR family</fullName>
    </submittedName>
</protein>
<dbReference type="FunFam" id="1.10.10.10:FF:000005">
    <property type="entry name" value="Two-component system response regulator"/>
    <property type="match status" value="1"/>
</dbReference>
<keyword evidence="4" id="KW-0805">Transcription regulation</keyword>
<feature type="DNA-binding region" description="OmpR/PhoB-type" evidence="8">
    <location>
        <begin position="124"/>
        <end position="222"/>
    </location>
</feature>
<dbReference type="InterPro" id="IPR016032">
    <property type="entry name" value="Sig_transdc_resp-reg_C-effctor"/>
</dbReference>
<name>A0A1A7BZR9_9BURK</name>
<dbReference type="InterPro" id="IPR039420">
    <property type="entry name" value="WalR-like"/>
</dbReference>
<dbReference type="PANTHER" id="PTHR48111:SF22">
    <property type="entry name" value="REGULATOR OF RPOS"/>
    <property type="match status" value="1"/>
</dbReference>
<evidence type="ECO:0000259" key="9">
    <source>
        <dbReference type="PROSITE" id="PS50110"/>
    </source>
</evidence>
<evidence type="ECO:0000256" key="5">
    <source>
        <dbReference type="ARBA" id="ARBA00023125"/>
    </source>
</evidence>
<dbReference type="GO" id="GO:0005829">
    <property type="term" value="C:cytosol"/>
    <property type="evidence" value="ECO:0007669"/>
    <property type="project" value="TreeGrafter"/>
</dbReference>
<dbReference type="PROSITE" id="PS51755">
    <property type="entry name" value="OMPR_PHOB"/>
    <property type="match status" value="1"/>
</dbReference>
<evidence type="ECO:0000313" key="11">
    <source>
        <dbReference type="EMBL" id="OBV37578.1"/>
    </source>
</evidence>
<dbReference type="InterPro" id="IPR001867">
    <property type="entry name" value="OmpR/PhoB-type_DNA-bd"/>
</dbReference>
<dbReference type="PATRIC" id="fig|1747903.4.peg.1101"/>
<feature type="domain" description="Response regulatory" evidence="9">
    <location>
        <begin position="2"/>
        <end position="116"/>
    </location>
</feature>
<dbReference type="AlphaFoldDB" id="A0A1A7BZR9"/>
<dbReference type="Pfam" id="PF00072">
    <property type="entry name" value="Response_reg"/>
    <property type="match status" value="1"/>
</dbReference>
<keyword evidence="3" id="KW-0902">Two-component regulatory system</keyword>
<dbReference type="GO" id="GO:0006355">
    <property type="term" value="P:regulation of DNA-templated transcription"/>
    <property type="evidence" value="ECO:0007669"/>
    <property type="project" value="InterPro"/>
</dbReference>
<dbReference type="Gene3D" id="6.10.250.690">
    <property type="match status" value="1"/>
</dbReference>
<proteinExistence type="predicted"/>
<evidence type="ECO:0000259" key="10">
    <source>
        <dbReference type="PROSITE" id="PS51755"/>
    </source>
</evidence>
<organism evidence="11 12">
    <name type="scientific">Janthinobacterium psychrotolerans</name>
    <dbReference type="NCBI Taxonomy" id="1747903"/>
    <lineage>
        <taxon>Bacteria</taxon>
        <taxon>Pseudomonadati</taxon>
        <taxon>Pseudomonadota</taxon>
        <taxon>Betaproteobacteria</taxon>
        <taxon>Burkholderiales</taxon>
        <taxon>Oxalobacteraceae</taxon>
        <taxon>Janthinobacterium</taxon>
    </lineage>
</organism>
<dbReference type="GO" id="GO:0000156">
    <property type="term" value="F:phosphorelay response regulator activity"/>
    <property type="evidence" value="ECO:0007669"/>
    <property type="project" value="TreeGrafter"/>
</dbReference>
<dbReference type="CDD" id="cd00383">
    <property type="entry name" value="trans_reg_C"/>
    <property type="match status" value="1"/>
</dbReference>
<dbReference type="SMART" id="SM00862">
    <property type="entry name" value="Trans_reg_C"/>
    <property type="match status" value="1"/>
</dbReference>
<evidence type="ECO:0000256" key="2">
    <source>
        <dbReference type="ARBA" id="ARBA00022553"/>
    </source>
</evidence>
<dbReference type="Pfam" id="PF00486">
    <property type="entry name" value="Trans_reg_C"/>
    <property type="match status" value="1"/>
</dbReference>
<dbReference type="SUPFAM" id="SSF52172">
    <property type="entry name" value="CheY-like"/>
    <property type="match status" value="1"/>
</dbReference>
<dbReference type="RefSeq" id="WP_065309806.1">
    <property type="nucleotide sequence ID" value="NZ_LOCQ01000060.1"/>
</dbReference>
<dbReference type="GO" id="GO:0032993">
    <property type="term" value="C:protein-DNA complex"/>
    <property type="evidence" value="ECO:0007669"/>
    <property type="project" value="TreeGrafter"/>
</dbReference>
<dbReference type="EMBL" id="LOCQ01000060">
    <property type="protein sequence ID" value="OBV37578.1"/>
    <property type="molecule type" value="Genomic_DNA"/>
</dbReference>
<keyword evidence="5 8" id="KW-0238">DNA-binding</keyword>
<dbReference type="GO" id="GO:0000976">
    <property type="term" value="F:transcription cis-regulatory region binding"/>
    <property type="evidence" value="ECO:0007669"/>
    <property type="project" value="TreeGrafter"/>
</dbReference>
<dbReference type="FunFam" id="3.40.50.2300:FF:000001">
    <property type="entry name" value="DNA-binding response regulator PhoB"/>
    <property type="match status" value="1"/>
</dbReference>
<dbReference type="SMART" id="SM00448">
    <property type="entry name" value="REC"/>
    <property type="match status" value="1"/>
</dbReference>
<evidence type="ECO:0000256" key="8">
    <source>
        <dbReference type="PROSITE-ProRule" id="PRU01091"/>
    </source>
</evidence>
<evidence type="ECO:0000256" key="1">
    <source>
        <dbReference type="ARBA" id="ARBA00022539"/>
    </source>
</evidence>
<dbReference type="Proteomes" id="UP000092713">
    <property type="component" value="Unassembled WGS sequence"/>
</dbReference>
<evidence type="ECO:0000256" key="4">
    <source>
        <dbReference type="ARBA" id="ARBA00023015"/>
    </source>
</evidence>
<dbReference type="PANTHER" id="PTHR48111">
    <property type="entry name" value="REGULATOR OF RPOS"/>
    <property type="match status" value="1"/>
</dbReference>
<dbReference type="PROSITE" id="PS50110">
    <property type="entry name" value="RESPONSE_REGULATORY"/>
    <property type="match status" value="1"/>
</dbReference>
<evidence type="ECO:0000313" key="12">
    <source>
        <dbReference type="Proteomes" id="UP000092713"/>
    </source>
</evidence>